<organism evidence="1 2">
    <name type="scientific">Tritrichomonas foetus</name>
    <dbReference type="NCBI Taxonomy" id="1144522"/>
    <lineage>
        <taxon>Eukaryota</taxon>
        <taxon>Metamonada</taxon>
        <taxon>Parabasalia</taxon>
        <taxon>Tritrichomonadida</taxon>
        <taxon>Tritrichomonadidae</taxon>
        <taxon>Tritrichomonas</taxon>
    </lineage>
</organism>
<evidence type="ECO:0000313" key="1">
    <source>
        <dbReference type="EMBL" id="OHT10868.1"/>
    </source>
</evidence>
<dbReference type="VEuPathDB" id="TrichDB:TRFO_19770"/>
<dbReference type="Proteomes" id="UP000179807">
    <property type="component" value="Unassembled WGS sequence"/>
</dbReference>
<sequence length="672" mass="79592">MMYSKSYFIKFHMDVKKEYDFLIKYVPPSTTSLFNLCTANIDAKRKKNIQTHRIIALRDILNNNKRTNRTKYNLSKSIEPAHDYVLNPTVLDPPITISPFLCQQTTTLFNHIHANTPDLVEALIKIKGTKLFDFMAISSIPSLFGYYSSNEHINLAMSFFVKVLSSTDSVTGSPLLSPFFSSPCLFRFYESSLSPFLDSFIREKKIDTNKINKFVRDITEYFIKSAPLIPQPHIVLLKMMRARWGDKNTCTFFFEKLLKNQTLLWYDTVRNDQQGRKTIQKILDKMDQMKILEGICFANSSIEVPFQYTVFDDPFLHFLTSISDVRALYSLFKDKLEMPSMNIILTDKVNKNAVFWIKTYPPHQLRASQSNFRLVFHQLDVDVPDNEDFERLWRNIQNLADDKECYPLTLVEKFNNSKEFKEYAQLMALKDISELSDLFEQFLRYKVNMKTIDKWEKVSIVHEHTMTAPIVKRMIVEMEKKYSKYEEIYEEIDQYLFSDSIKSYNYLFIIQRFLPKLLKGFIKDFEFVKIEMGDFLSKRAQNLENLESNLYFKRSSIFWEAVEMLRTLDCDDLPFQYTTLMRVLKKIYLISREKEDIKEIMDIAIALAGCTDIFYIYCVIDLFAMNHEVFRDKQTDKEQFLWFAFQKEMLQLVMDNEKLGDKYFYILEAFSE</sequence>
<reference evidence="1" key="1">
    <citation type="submission" date="2016-10" db="EMBL/GenBank/DDBJ databases">
        <authorList>
            <person name="Benchimol M."/>
            <person name="Almeida L.G."/>
            <person name="Vasconcelos A.T."/>
            <person name="Perreira-Neves A."/>
            <person name="Rosa I.A."/>
            <person name="Tasca T."/>
            <person name="Bogo M.R."/>
            <person name="de Souza W."/>
        </authorList>
    </citation>
    <scope>NUCLEOTIDE SEQUENCE [LARGE SCALE GENOMIC DNA]</scope>
    <source>
        <strain evidence="1">K</strain>
    </source>
</reference>
<comment type="caution">
    <text evidence="1">The sequence shown here is derived from an EMBL/GenBank/DDBJ whole genome shotgun (WGS) entry which is preliminary data.</text>
</comment>
<proteinExistence type="predicted"/>
<accession>A0A1J4KM42</accession>
<dbReference type="EMBL" id="MLAK01000600">
    <property type="protein sequence ID" value="OHT10868.1"/>
    <property type="molecule type" value="Genomic_DNA"/>
</dbReference>
<dbReference type="GeneID" id="94835695"/>
<dbReference type="AlphaFoldDB" id="A0A1J4KM42"/>
<dbReference type="RefSeq" id="XP_068364004.1">
    <property type="nucleotide sequence ID" value="XM_068500991.1"/>
</dbReference>
<name>A0A1J4KM42_9EUKA</name>
<keyword evidence="2" id="KW-1185">Reference proteome</keyword>
<evidence type="ECO:0000313" key="2">
    <source>
        <dbReference type="Proteomes" id="UP000179807"/>
    </source>
</evidence>
<gene>
    <name evidence="1" type="ORF">TRFO_19770</name>
</gene>
<protein>
    <submittedName>
        <fullName evidence="1">Uncharacterized protein</fullName>
    </submittedName>
</protein>